<dbReference type="STRING" id="307507.A0A2V0PBM5"/>
<feature type="region of interest" description="Disordered" evidence="3">
    <location>
        <begin position="1"/>
        <end position="75"/>
    </location>
</feature>
<evidence type="ECO:0000256" key="3">
    <source>
        <dbReference type="SAM" id="MobiDB-lite"/>
    </source>
</evidence>
<evidence type="ECO:0000256" key="1">
    <source>
        <dbReference type="ARBA" id="ARBA00022884"/>
    </source>
</evidence>
<keyword evidence="1 2" id="KW-0694">RNA-binding</keyword>
<accession>A0A2V0PBM5</accession>
<reference evidence="5 6" key="1">
    <citation type="journal article" date="2018" name="Sci. Rep.">
        <title>Raphidocelis subcapitata (=Pseudokirchneriella subcapitata) provides an insight into genome evolution and environmental adaptations in the Sphaeropleales.</title>
        <authorList>
            <person name="Suzuki S."/>
            <person name="Yamaguchi H."/>
            <person name="Nakajima N."/>
            <person name="Kawachi M."/>
        </authorList>
    </citation>
    <scope>NUCLEOTIDE SEQUENCE [LARGE SCALE GENOMIC DNA]</scope>
    <source>
        <strain evidence="5 6">NIES-35</strain>
    </source>
</reference>
<dbReference type="Gene3D" id="3.30.70.330">
    <property type="match status" value="1"/>
</dbReference>
<organism evidence="5 6">
    <name type="scientific">Raphidocelis subcapitata</name>
    <dbReference type="NCBI Taxonomy" id="307507"/>
    <lineage>
        <taxon>Eukaryota</taxon>
        <taxon>Viridiplantae</taxon>
        <taxon>Chlorophyta</taxon>
        <taxon>core chlorophytes</taxon>
        <taxon>Chlorophyceae</taxon>
        <taxon>CS clade</taxon>
        <taxon>Sphaeropleales</taxon>
        <taxon>Selenastraceae</taxon>
        <taxon>Raphidocelis</taxon>
    </lineage>
</organism>
<dbReference type="SUPFAM" id="SSF54928">
    <property type="entry name" value="RNA-binding domain, RBD"/>
    <property type="match status" value="1"/>
</dbReference>
<name>A0A2V0PBM5_9CHLO</name>
<protein>
    <recommendedName>
        <fullName evidence="4">RRM domain-containing protein</fullName>
    </recommendedName>
</protein>
<keyword evidence="6" id="KW-1185">Reference proteome</keyword>
<dbReference type="InterPro" id="IPR035979">
    <property type="entry name" value="RBD_domain_sf"/>
</dbReference>
<gene>
    <name evidence="5" type="ORF">Rsub_09937</name>
</gene>
<evidence type="ECO:0000313" key="5">
    <source>
        <dbReference type="EMBL" id="GBF97246.1"/>
    </source>
</evidence>
<feature type="compositionally biased region" description="Acidic residues" evidence="3">
    <location>
        <begin position="9"/>
        <end position="35"/>
    </location>
</feature>
<dbReference type="FunCoup" id="A0A2V0PBM5">
    <property type="interactions" value="2225"/>
</dbReference>
<evidence type="ECO:0000259" key="4">
    <source>
        <dbReference type="PROSITE" id="PS50102"/>
    </source>
</evidence>
<feature type="domain" description="RRM" evidence="4">
    <location>
        <begin position="86"/>
        <end position="162"/>
    </location>
</feature>
<dbReference type="AlphaFoldDB" id="A0A2V0PBM5"/>
<feature type="compositionally biased region" description="Basic and acidic residues" evidence="3">
    <location>
        <begin position="36"/>
        <end position="54"/>
    </location>
</feature>
<dbReference type="Pfam" id="PF00076">
    <property type="entry name" value="RRM_1"/>
    <property type="match status" value="1"/>
</dbReference>
<dbReference type="Proteomes" id="UP000247498">
    <property type="component" value="Unassembled WGS sequence"/>
</dbReference>
<dbReference type="InterPro" id="IPR012677">
    <property type="entry name" value="Nucleotide-bd_a/b_plait_sf"/>
</dbReference>
<sequence length="220" mass="23604">MAEEQAYQELEEDEEEYMEGADGMDEGEAGGENDLESMKRKLAEMEEEAARLKEQQALAAKGGEGAGPSGADADPDLAAKQEVDARSVYIGNVDYATTPEELQLHFQGCGTVNRVTILTDAYGNPKGFAYIEFLETLAVDNALQQDASEIRGRAIKVLRKRTNVPGLKARGRGRGRGRGGYGGYGGYGGHGGGYYGRGGYAPRGRGGYRGRGRGRGYSPY</sequence>
<dbReference type="InterPro" id="IPR000504">
    <property type="entry name" value="RRM_dom"/>
</dbReference>
<evidence type="ECO:0000313" key="6">
    <source>
        <dbReference type="Proteomes" id="UP000247498"/>
    </source>
</evidence>
<dbReference type="InParanoid" id="A0A2V0PBM5"/>
<comment type="caution">
    <text evidence="5">The sequence shown here is derived from an EMBL/GenBank/DDBJ whole genome shotgun (WGS) entry which is preliminary data.</text>
</comment>
<dbReference type="PANTHER" id="PTHR23236">
    <property type="entry name" value="EUKARYOTIC TRANSLATION INITIATION FACTOR 4B/4H"/>
    <property type="match status" value="1"/>
</dbReference>
<evidence type="ECO:0000256" key="2">
    <source>
        <dbReference type="PROSITE-ProRule" id="PRU00176"/>
    </source>
</evidence>
<dbReference type="SMART" id="SM00360">
    <property type="entry name" value="RRM"/>
    <property type="match status" value="1"/>
</dbReference>
<dbReference type="PANTHER" id="PTHR23236:SF12">
    <property type="entry name" value="EUKARYOTIC INITIATION FACTOR 4B-RELATED"/>
    <property type="match status" value="1"/>
</dbReference>
<dbReference type="OrthoDB" id="4726at2759"/>
<dbReference type="EMBL" id="BDRX01000095">
    <property type="protein sequence ID" value="GBF97246.1"/>
    <property type="molecule type" value="Genomic_DNA"/>
</dbReference>
<proteinExistence type="predicted"/>
<dbReference type="GO" id="GO:0008143">
    <property type="term" value="F:poly(A) binding"/>
    <property type="evidence" value="ECO:0007669"/>
    <property type="project" value="TreeGrafter"/>
</dbReference>
<dbReference type="PROSITE" id="PS50102">
    <property type="entry name" value="RRM"/>
    <property type="match status" value="1"/>
</dbReference>
<dbReference type="CDD" id="cd12306">
    <property type="entry name" value="RRM_II_PABPs"/>
    <property type="match status" value="1"/>
</dbReference>